<comment type="caution">
    <text evidence="3">The sequence shown here is derived from an EMBL/GenBank/DDBJ whole genome shotgun (WGS) entry which is preliminary data.</text>
</comment>
<dbReference type="Proteomes" id="UP001370490">
    <property type="component" value="Unassembled WGS sequence"/>
</dbReference>
<dbReference type="GO" id="GO:0045493">
    <property type="term" value="P:xylan catabolic process"/>
    <property type="evidence" value="ECO:0007669"/>
    <property type="project" value="UniProtKB-KW"/>
</dbReference>
<evidence type="ECO:0000313" key="4">
    <source>
        <dbReference type="Proteomes" id="UP001370490"/>
    </source>
</evidence>
<gene>
    <name evidence="3" type="ORF">RJ641_011413</name>
</gene>
<feature type="domain" description="Peptidase A1" evidence="2">
    <location>
        <begin position="13"/>
        <end position="84"/>
    </location>
</feature>
<keyword evidence="4" id="KW-1185">Reference proteome</keyword>
<dbReference type="InterPro" id="IPR033121">
    <property type="entry name" value="PEPTIDASE_A1"/>
</dbReference>
<dbReference type="SUPFAM" id="SSF50630">
    <property type="entry name" value="Acid proteases"/>
    <property type="match status" value="1"/>
</dbReference>
<dbReference type="InterPro" id="IPR001969">
    <property type="entry name" value="Aspartic_peptidase_AS"/>
</dbReference>
<reference evidence="3 4" key="1">
    <citation type="submission" date="2023-12" db="EMBL/GenBank/DDBJ databases">
        <title>A high-quality genome assembly for Dillenia turbinata (Dilleniales).</title>
        <authorList>
            <person name="Chanderbali A."/>
        </authorList>
    </citation>
    <scope>NUCLEOTIDE SEQUENCE [LARGE SCALE GENOMIC DNA]</scope>
    <source>
        <strain evidence="3">LSX21</strain>
        <tissue evidence="3">Leaf</tissue>
    </source>
</reference>
<dbReference type="InterPro" id="IPR021109">
    <property type="entry name" value="Peptidase_aspartic_dom_sf"/>
</dbReference>
<dbReference type="EMBL" id="JBAMMX010000018">
    <property type="protein sequence ID" value="KAK6923109.1"/>
    <property type="molecule type" value="Genomic_DNA"/>
</dbReference>
<evidence type="ECO:0000313" key="3">
    <source>
        <dbReference type="EMBL" id="KAK6923109.1"/>
    </source>
</evidence>
<organism evidence="3 4">
    <name type="scientific">Dillenia turbinata</name>
    <dbReference type="NCBI Taxonomy" id="194707"/>
    <lineage>
        <taxon>Eukaryota</taxon>
        <taxon>Viridiplantae</taxon>
        <taxon>Streptophyta</taxon>
        <taxon>Embryophyta</taxon>
        <taxon>Tracheophyta</taxon>
        <taxon>Spermatophyta</taxon>
        <taxon>Magnoliopsida</taxon>
        <taxon>eudicotyledons</taxon>
        <taxon>Gunneridae</taxon>
        <taxon>Pentapetalae</taxon>
        <taxon>Dilleniales</taxon>
        <taxon>Dilleniaceae</taxon>
        <taxon>Dillenia</taxon>
    </lineage>
</organism>
<dbReference type="PROSITE" id="PS00141">
    <property type="entry name" value="ASP_PROTEASE"/>
    <property type="match status" value="1"/>
</dbReference>
<keyword evidence="3" id="KW-0378">Hydrolase</keyword>
<dbReference type="PROSITE" id="PS51767">
    <property type="entry name" value="PEPTIDASE_A1"/>
    <property type="match status" value="1"/>
</dbReference>
<proteinExistence type="inferred from homology"/>
<dbReference type="Gene3D" id="2.40.70.10">
    <property type="entry name" value="Acid Proteases"/>
    <property type="match status" value="1"/>
</dbReference>
<evidence type="ECO:0000256" key="1">
    <source>
        <dbReference type="ARBA" id="ARBA00007447"/>
    </source>
</evidence>
<keyword evidence="3" id="KW-0858">Xylan degradation</keyword>
<comment type="similarity">
    <text evidence="1">Belongs to the peptidase A1 family.</text>
</comment>
<dbReference type="InterPro" id="IPR032861">
    <property type="entry name" value="TAXi_N"/>
</dbReference>
<dbReference type="AlphaFoldDB" id="A0AAN8UYE4"/>
<keyword evidence="3" id="KW-0119">Carbohydrate metabolism</keyword>
<dbReference type="GO" id="GO:0016798">
    <property type="term" value="F:hydrolase activity, acting on glycosyl bonds"/>
    <property type="evidence" value="ECO:0007669"/>
    <property type="project" value="UniProtKB-KW"/>
</dbReference>
<evidence type="ECO:0000259" key="2">
    <source>
        <dbReference type="PROSITE" id="PS51767"/>
    </source>
</evidence>
<protein>
    <submittedName>
        <fullName evidence="3">Xylanase inhibitor, N-terminal</fullName>
    </submittedName>
</protein>
<sequence length="84" mass="9428">MRLLDELIINGYYTTRVRIGTPPQEFALIVDTGSTITYVPCSTRSHCGRHQKMVAATPISIDCGSHHHVASRVICFSVMVYFEK</sequence>
<accession>A0AAN8UYE4</accession>
<dbReference type="GO" id="GO:0004190">
    <property type="term" value="F:aspartic-type endopeptidase activity"/>
    <property type="evidence" value="ECO:0007669"/>
    <property type="project" value="InterPro"/>
</dbReference>
<name>A0AAN8UYE4_9MAGN</name>
<keyword evidence="3" id="KW-0326">Glycosidase</keyword>
<keyword evidence="3" id="KW-0624">Polysaccharide degradation</keyword>
<dbReference type="Pfam" id="PF14543">
    <property type="entry name" value="TAXi_N"/>
    <property type="match status" value="1"/>
</dbReference>
<dbReference type="GO" id="GO:0006508">
    <property type="term" value="P:proteolysis"/>
    <property type="evidence" value="ECO:0007669"/>
    <property type="project" value="InterPro"/>
</dbReference>